<dbReference type="AlphaFoldDB" id="A0A6J7AYX4"/>
<gene>
    <name evidence="2" type="ORF">UFOPK3227_00889</name>
</gene>
<name>A0A6J7AYX4_9ZZZZ</name>
<feature type="region of interest" description="Disordered" evidence="1">
    <location>
        <begin position="46"/>
        <end position="67"/>
    </location>
</feature>
<protein>
    <submittedName>
        <fullName evidence="2">Unannotated protein</fullName>
    </submittedName>
</protein>
<dbReference type="EMBL" id="CAFAHD010000117">
    <property type="protein sequence ID" value="CAB4837863.1"/>
    <property type="molecule type" value="Genomic_DNA"/>
</dbReference>
<proteinExistence type="predicted"/>
<evidence type="ECO:0000313" key="2">
    <source>
        <dbReference type="EMBL" id="CAB4837863.1"/>
    </source>
</evidence>
<sequence>MIAIGKSNAEPLLGNHAGDSDTVTFLFGQTSPLFTSAARTRSFDSFKAASGNPRSMYPGKPSEISTSTSIRFPVSPVSETLDVKASAITELQFGNLFQTSRPLKSILQRHQSDIQNPICGESSTKPVPTAASDKPSPL</sequence>
<accession>A0A6J7AYX4</accession>
<evidence type="ECO:0000256" key="1">
    <source>
        <dbReference type="SAM" id="MobiDB-lite"/>
    </source>
</evidence>
<reference evidence="2" key="1">
    <citation type="submission" date="2020-05" db="EMBL/GenBank/DDBJ databases">
        <authorList>
            <person name="Chiriac C."/>
            <person name="Salcher M."/>
            <person name="Ghai R."/>
            <person name="Kavagutti S V."/>
        </authorList>
    </citation>
    <scope>NUCLEOTIDE SEQUENCE</scope>
</reference>
<feature type="region of interest" description="Disordered" evidence="1">
    <location>
        <begin position="114"/>
        <end position="138"/>
    </location>
</feature>
<organism evidence="2">
    <name type="scientific">freshwater metagenome</name>
    <dbReference type="NCBI Taxonomy" id="449393"/>
    <lineage>
        <taxon>unclassified sequences</taxon>
        <taxon>metagenomes</taxon>
        <taxon>ecological metagenomes</taxon>
    </lineage>
</organism>